<organism evidence="5 6">
    <name type="scientific">Tichowtungia aerotolerans</name>
    <dbReference type="NCBI Taxonomy" id="2697043"/>
    <lineage>
        <taxon>Bacteria</taxon>
        <taxon>Pseudomonadati</taxon>
        <taxon>Kiritimatiellota</taxon>
        <taxon>Tichowtungiia</taxon>
        <taxon>Tichowtungiales</taxon>
        <taxon>Tichowtungiaceae</taxon>
        <taxon>Tichowtungia</taxon>
    </lineage>
</organism>
<keyword evidence="6" id="KW-1185">Reference proteome</keyword>
<dbReference type="GO" id="GO:0005975">
    <property type="term" value="P:carbohydrate metabolic process"/>
    <property type="evidence" value="ECO:0007669"/>
    <property type="project" value="TreeGrafter"/>
</dbReference>
<feature type="coiled-coil region" evidence="2">
    <location>
        <begin position="242"/>
        <end position="269"/>
    </location>
</feature>
<dbReference type="PANTHER" id="PTHR22901:SF0">
    <property type="entry name" value="SIALATE O-ACETYLESTERASE"/>
    <property type="match status" value="1"/>
</dbReference>
<sequence length="546" mass="60898">MKKRMGLLCLIIGSATCFAELNIADVFSDHMVLQREKPVPVWGRADAGTLVTVEFAGQKKTAVTDSSNHWKVLLDPMAASSEPRVLQVSDSEFQVSLSDVLVGEVWLCSGQSNMGFPLSKAMNAEAEIRAADYPEIRLLKVEQRLDCVPRDYCEIWGGGWMHCSPEVAERFTAVGYFFGRELHKQLGIPIGLIQSAWGGSRIEAWTDWSRMKNDPVAGHLLPLWEDMIAGIPDYHQNFASYAEAFDARARELAKQKKDWEAAKREAIKNRKRFKEPMPKADPLLTPGNKHTPASIYNAMIVPLAPYALRGAIWYQGESNSSRPITYRAQLPLMIQNWRDLWGDQKMPFYVVQLANLGPQQQNPVESSAGFADLRDAQQFTVQNDPHMALATAVDIGESGDIHPKNKQEVGRRLALPALNRIYGKSYEDSGPVFESLKQDGNSLWLTFSHAGGMHAKGGDELKGFAIRSESGQWVWAKARIEGDRIELSADGVVAPVAARYSWARNPIGNLMNSAGLPAIPFRTDSQLSAQELQDQDRINEYKRSQK</sequence>
<accession>A0A6P1M7K4</accession>
<dbReference type="GO" id="GO:0001681">
    <property type="term" value="F:sialate O-acetylesterase activity"/>
    <property type="evidence" value="ECO:0007669"/>
    <property type="project" value="InterPro"/>
</dbReference>
<gene>
    <name evidence="5" type="ORF">GT409_10420</name>
</gene>
<dbReference type="Pfam" id="PF03629">
    <property type="entry name" value="SASA"/>
    <property type="match status" value="1"/>
</dbReference>
<dbReference type="Gene3D" id="3.40.50.1110">
    <property type="entry name" value="SGNH hydrolase"/>
    <property type="match status" value="1"/>
</dbReference>
<keyword evidence="3" id="KW-0732">Signal</keyword>
<evidence type="ECO:0000259" key="4">
    <source>
        <dbReference type="Pfam" id="PF03629"/>
    </source>
</evidence>
<dbReference type="AlphaFoldDB" id="A0A6P1M7K4"/>
<keyword evidence="1" id="KW-0378">Hydrolase</keyword>
<dbReference type="Proteomes" id="UP000464954">
    <property type="component" value="Chromosome"/>
</dbReference>
<dbReference type="InterPro" id="IPR036514">
    <property type="entry name" value="SGNH_hydro_sf"/>
</dbReference>
<name>A0A6P1M7K4_9BACT</name>
<dbReference type="EMBL" id="CP047593">
    <property type="protein sequence ID" value="QHI69847.1"/>
    <property type="molecule type" value="Genomic_DNA"/>
</dbReference>
<evidence type="ECO:0000256" key="2">
    <source>
        <dbReference type="SAM" id="Coils"/>
    </source>
</evidence>
<dbReference type="RefSeq" id="WP_160629029.1">
    <property type="nucleotide sequence ID" value="NZ_CP047593.1"/>
</dbReference>
<dbReference type="SUPFAM" id="SSF52266">
    <property type="entry name" value="SGNH hydrolase"/>
    <property type="match status" value="1"/>
</dbReference>
<feature type="chain" id="PRO_5026994309" evidence="3">
    <location>
        <begin position="20"/>
        <end position="546"/>
    </location>
</feature>
<proteinExistence type="predicted"/>
<keyword evidence="2" id="KW-0175">Coiled coil</keyword>
<evidence type="ECO:0000313" key="6">
    <source>
        <dbReference type="Proteomes" id="UP000464954"/>
    </source>
</evidence>
<reference evidence="5 6" key="1">
    <citation type="submission" date="2020-01" db="EMBL/GenBank/DDBJ databases">
        <title>Ponticoccus aerotolerans gen. nov., sp. nov., an anaerobic bacterium and proposal of Ponticoccusceae fam. nov., Ponticoccusles ord. nov. and Ponticoccuse classis nov. in the phylum Kiritimatiellaeota.</title>
        <authorList>
            <person name="Zhou L.Y."/>
            <person name="Du Z.J."/>
        </authorList>
    </citation>
    <scope>NUCLEOTIDE SEQUENCE [LARGE SCALE GENOMIC DNA]</scope>
    <source>
        <strain evidence="5 6">S-5007</strain>
    </source>
</reference>
<feature type="domain" description="Sialate O-acetylesterase" evidence="4">
    <location>
        <begin position="307"/>
        <end position="414"/>
    </location>
</feature>
<evidence type="ECO:0000256" key="3">
    <source>
        <dbReference type="SAM" id="SignalP"/>
    </source>
</evidence>
<dbReference type="PANTHER" id="PTHR22901">
    <property type="entry name" value="SIALATE O-ACETYLESTERASE"/>
    <property type="match status" value="1"/>
</dbReference>
<feature type="signal peptide" evidence="3">
    <location>
        <begin position="1"/>
        <end position="19"/>
    </location>
</feature>
<protein>
    <submittedName>
        <fullName evidence="5">Sialate O-acetylesterase</fullName>
    </submittedName>
</protein>
<evidence type="ECO:0000313" key="5">
    <source>
        <dbReference type="EMBL" id="QHI69847.1"/>
    </source>
</evidence>
<dbReference type="KEGG" id="taer:GT409_10420"/>
<dbReference type="InterPro" id="IPR005181">
    <property type="entry name" value="SASA"/>
</dbReference>
<evidence type="ECO:0000256" key="1">
    <source>
        <dbReference type="ARBA" id="ARBA00022801"/>
    </source>
</evidence>
<dbReference type="InterPro" id="IPR039329">
    <property type="entry name" value="SIAE"/>
</dbReference>